<dbReference type="Pfam" id="PF13621">
    <property type="entry name" value="Cupin_8"/>
    <property type="match status" value="1"/>
</dbReference>
<feature type="region of interest" description="Disordered" evidence="9">
    <location>
        <begin position="494"/>
        <end position="517"/>
    </location>
</feature>
<keyword evidence="6" id="KW-0560">Oxidoreductase</keyword>
<dbReference type="AlphaFoldDB" id="A0A150G2F9"/>
<evidence type="ECO:0000256" key="7">
    <source>
        <dbReference type="ARBA" id="ARBA00023004"/>
    </source>
</evidence>
<reference evidence="12" key="1">
    <citation type="journal article" date="2016" name="Nat. Commun.">
        <title>The Gonium pectorale genome demonstrates co-option of cell cycle regulation during the evolution of multicellularity.</title>
        <authorList>
            <person name="Hanschen E.R."/>
            <person name="Marriage T.N."/>
            <person name="Ferris P.J."/>
            <person name="Hamaji T."/>
            <person name="Toyoda A."/>
            <person name="Fujiyama A."/>
            <person name="Neme R."/>
            <person name="Noguchi H."/>
            <person name="Minakuchi Y."/>
            <person name="Suzuki M."/>
            <person name="Kawai-Toyooka H."/>
            <person name="Smith D.R."/>
            <person name="Sparks H."/>
            <person name="Anderson J."/>
            <person name="Bakaric R."/>
            <person name="Luria V."/>
            <person name="Karger A."/>
            <person name="Kirschner M.W."/>
            <person name="Durand P.M."/>
            <person name="Michod R.E."/>
            <person name="Nozaki H."/>
            <person name="Olson B.J."/>
        </authorList>
    </citation>
    <scope>NUCLEOTIDE SEQUENCE [LARGE SCALE GENOMIC DNA]</scope>
    <source>
        <strain evidence="12">NIES-2863</strain>
    </source>
</reference>
<dbReference type="InterPro" id="IPR041667">
    <property type="entry name" value="Cupin_8"/>
</dbReference>
<feature type="region of interest" description="Disordered" evidence="9">
    <location>
        <begin position="598"/>
        <end position="630"/>
    </location>
</feature>
<dbReference type="InterPro" id="IPR003347">
    <property type="entry name" value="JmjC_dom"/>
</dbReference>
<evidence type="ECO:0000256" key="5">
    <source>
        <dbReference type="ARBA" id="ARBA00022964"/>
    </source>
</evidence>
<dbReference type="PANTHER" id="PTHR12461:SF105">
    <property type="entry name" value="HYPOXIA-INDUCIBLE FACTOR 1-ALPHA INHIBITOR"/>
    <property type="match status" value="1"/>
</dbReference>
<evidence type="ECO:0000256" key="4">
    <source>
        <dbReference type="ARBA" id="ARBA00022723"/>
    </source>
</evidence>
<dbReference type="Gene3D" id="2.60.120.650">
    <property type="entry name" value="Cupin"/>
    <property type="match status" value="1"/>
</dbReference>
<dbReference type="GO" id="GO:0005634">
    <property type="term" value="C:nucleus"/>
    <property type="evidence" value="ECO:0007669"/>
    <property type="project" value="UniProtKB-SubCell"/>
</dbReference>
<evidence type="ECO:0000256" key="9">
    <source>
        <dbReference type="SAM" id="MobiDB-lite"/>
    </source>
</evidence>
<evidence type="ECO:0000259" key="10">
    <source>
        <dbReference type="PROSITE" id="PS51184"/>
    </source>
</evidence>
<evidence type="ECO:0000313" key="11">
    <source>
        <dbReference type="EMBL" id="KXZ43695.1"/>
    </source>
</evidence>
<evidence type="ECO:0000256" key="1">
    <source>
        <dbReference type="ARBA" id="ARBA00001954"/>
    </source>
</evidence>
<feature type="compositionally biased region" description="Low complexity" evidence="9">
    <location>
        <begin position="305"/>
        <end position="324"/>
    </location>
</feature>
<organism evidence="11 12">
    <name type="scientific">Gonium pectorale</name>
    <name type="common">Green alga</name>
    <dbReference type="NCBI Taxonomy" id="33097"/>
    <lineage>
        <taxon>Eukaryota</taxon>
        <taxon>Viridiplantae</taxon>
        <taxon>Chlorophyta</taxon>
        <taxon>core chlorophytes</taxon>
        <taxon>Chlorophyceae</taxon>
        <taxon>CS clade</taxon>
        <taxon>Chlamydomonadales</taxon>
        <taxon>Volvocaceae</taxon>
        <taxon>Gonium</taxon>
    </lineage>
</organism>
<evidence type="ECO:0000256" key="3">
    <source>
        <dbReference type="ARBA" id="ARBA00006801"/>
    </source>
</evidence>
<comment type="similarity">
    <text evidence="3">Belongs to the JARID1 histone demethylase family.</text>
</comment>
<gene>
    <name evidence="11" type="ORF">GPECTOR_83g307</name>
</gene>
<dbReference type="GO" id="GO:0046872">
    <property type="term" value="F:metal ion binding"/>
    <property type="evidence" value="ECO:0007669"/>
    <property type="project" value="UniProtKB-KW"/>
</dbReference>
<keyword evidence="12" id="KW-1185">Reference proteome</keyword>
<feature type="compositionally biased region" description="Pro residues" evidence="9">
    <location>
        <begin position="504"/>
        <end position="517"/>
    </location>
</feature>
<feature type="region of interest" description="Disordered" evidence="9">
    <location>
        <begin position="210"/>
        <end position="262"/>
    </location>
</feature>
<dbReference type="Proteomes" id="UP000075714">
    <property type="component" value="Unassembled WGS sequence"/>
</dbReference>
<sequence>MNAAWDVGAPPAADAVGAPAPAPVTLRACCGGGVGVEVDVAPLLGWRGDEEVQTFLKELSDAHGGPAVEAFVRLLEAAAALVQPLTGPQRNGHGRPGTHPNGAAVAAPDRAAAATAAGSVVGAACAGVAAGVHARANSAGNVTAVAAAAAVGASGAAAASDALSLAAALVELCWEKLHLGYWKDVALAWRNGYGLACLVDVTLRLMLPLRPPDPSSQEPPASATSAAAGRGPDTDTGRVPAPSGAHSAAPGPATAAPSPPPLPLLRRCLRQLDLGLMMGGPLWRQAAQGLVDRLHEAAAAAEAAAPGAAGAAPGREGARAGAPPLEDGTGGGRDGSAGMDDLGEPAAAPPAKRQCLQATAAAADGGAAGGGGVRLPPGSLGGPPGCRVPACEAPGLEEFLLEYMGTGEPVVVTGAMEHWPALSRWQDMSYLVRAAGLRTVPVEVGRHYLADGWGQQLMPLADFLRTHILHQACPASGPAPTPGAAAAVATPAAALATGPEGHSSPPPPSAAPPPPPLGYLAQHPLFDQIPALRADIATPDYCSLGEFGELVAVNAWLGPAGTTTPLHTDPHHNLLAQVVGRKYVRLYAPALTPHLKPFPAGSVNSNSSQVDLDELAPGPEGPDLRPESDSGAGAVVWEEEGAAEHDVDCGAAKGRRTRGHLRFSSPAALPFLDVVLEPGHMLYIPPSWWHFVRSLGTSFSVSFWWR</sequence>
<dbReference type="OrthoDB" id="47172at2759"/>
<keyword evidence="4" id="KW-0479">Metal-binding</keyword>
<feature type="region of interest" description="Disordered" evidence="9">
    <location>
        <begin position="305"/>
        <end position="359"/>
    </location>
</feature>
<evidence type="ECO:0000313" key="12">
    <source>
        <dbReference type="Proteomes" id="UP000075714"/>
    </source>
</evidence>
<comment type="cofactor">
    <cofactor evidence="1">
        <name>Fe(2+)</name>
        <dbReference type="ChEBI" id="CHEBI:29033"/>
    </cofactor>
</comment>
<dbReference type="SUPFAM" id="SSF51197">
    <property type="entry name" value="Clavaminate synthase-like"/>
    <property type="match status" value="1"/>
</dbReference>
<dbReference type="InterPro" id="IPR056520">
    <property type="entry name" value="ARM_KDM8_N"/>
</dbReference>
<evidence type="ECO:0000256" key="2">
    <source>
        <dbReference type="ARBA" id="ARBA00004123"/>
    </source>
</evidence>
<dbReference type="Pfam" id="PF24472">
    <property type="entry name" value="ARM_KDM8_N"/>
    <property type="match status" value="1"/>
</dbReference>
<keyword evidence="8" id="KW-0539">Nucleus</keyword>
<protein>
    <recommendedName>
        <fullName evidence="10">JmjC domain-containing protein</fullName>
    </recommendedName>
</protein>
<dbReference type="EMBL" id="LSYV01000084">
    <property type="protein sequence ID" value="KXZ43695.1"/>
    <property type="molecule type" value="Genomic_DNA"/>
</dbReference>
<dbReference type="PROSITE" id="PS51184">
    <property type="entry name" value="JMJC"/>
    <property type="match status" value="1"/>
</dbReference>
<dbReference type="SMART" id="SM00558">
    <property type="entry name" value="JmjC"/>
    <property type="match status" value="1"/>
</dbReference>
<keyword evidence="7" id="KW-0408">Iron</keyword>
<dbReference type="PANTHER" id="PTHR12461">
    <property type="entry name" value="HYPOXIA-INDUCIBLE FACTOR 1 ALPHA INHIBITOR-RELATED"/>
    <property type="match status" value="1"/>
</dbReference>
<evidence type="ECO:0000256" key="8">
    <source>
        <dbReference type="ARBA" id="ARBA00023242"/>
    </source>
</evidence>
<comment type="caution">
    <text evidence="11">The sequence shown here is derived from an EMBL/GenBank/DDBJ whole genome shotgun (WGS) entry which is preliminary data.</text>
</comment>
<keyword evidence="5" id="KW-0223">Dioxygenase</keyword>
<proteinExistence type="inferred from homology"/>
<comment type="subcellular location">
    <subcellularLocation>
        <location evidence="2">Nucleus</location>
    </subcellularLocation>
</comment>
<feature type="compositionally biased region" description="Low complexity" evidence="9">
    <location>
        <begin position="240"/>
        <end position="256"/>
    </location>
</feature>
<name>A0A150G2F9_GONPE</name>
<evidence type="ECO:0000256" key="6">
    <source>
        <dbReference type="ARBA" id="ARBA00023002"/>
    </source>
</evidence>
<feature type="compositionally biased region" description="Polar residues" evidence="9">
    <location>
        <begin position="215"/>
        <end position="225"/>
    </location>
</feature>
<accession>A0A150G2F9</accession>
<dbReference type="GO" id="GO:0051213">
    <property type="term" value="F:dioxygenase activity"/>
    <property type="evidence" value="ECO:0007669"/>
    <property type="project" value="UniProtKB-KW"/>
</dbReference>
<feature type="domain" description="JmjC" evidence="10">
    <location>
        <begin position="512"/>
        <end position="706"/>
    </location>
</feature>